<dbReference type="Proteomes" id="UP001497535">
    <property type="component" value="Unassembled WGS sequence"/>
</dbReference>
<evidence type="ECO:0000313" key="2">
    <source>
        <dbReference type="Proteomes" id="UP001497535"/>
    </source>
</evidence>
<name>A0ACB0XXQ2_MELEN</name>
<accession>A0ACB0XXQ2</accession>
<comment type="caution">
    <text evidence="1">The sequence shown here is derived from an EMBL/GenBank/DDBJ whole genome shotgun (WGS) entry which is preliminary data.</text>
</comment>
<dbReference type="EMBL" id="CAVMJV010000004">
    <property type="protein sequence ID" value="CAK5022700.1"/>
    <property type="molecule type" value="Genomic_DNA"/>
</dbReference>
<sequence>MLEAFIDKAWSCFFEKENVVVGNNKEFIESNNKCNNNKTNKTINSSSLNSSIYQQQNNIESIEQTFLKILSDLDLNEECQAELISQPLEWKWKVIISGNERQKQKENIKEGGGDYYAKYLEKLLLNIEEEEEKEDLIENNLVIKKLEGLAATLRTESFSWLEQFLGAGGLEMLQRLLNKCNSRGSSAELIALPLLCSIRALLNSTIGRHWVQESAEALKSVAWALDLQSVRCKVISLEILSGLCFCAEFGHRAVLKALTQVKLLRGERTRFQRLIDDLFKEHGNTPRDTARVRLALMSLINALLKGGAAEHSLEYRIHLRHEFLMLGIVQVLEQIRSAAPEGSGSALDDHIDLFEMMRQEDEQEMQSTTTFDSGSTSPIDFENPSVMAEVLTQRLDHTLALPHFISLLQHLLMVPTDERHLPLWRCFDLLLQQLRRNKNISFLIFKNRLTLKSAMNGLDPLRVDPQLSEQQQFNKKLDWDELLGRLRTEAECEKLERKLQETEEELVKERKRILELENCLSDLQDSASLVSFSRVSEHSSASISSSYSSSPSDPFHSSNNNISNIFGNNSNQQLPPIRPPVGQAPPPPPPSARQLRSGNETLIISSNKSIPKKKVPIPLCPVKTLNWTPIPKDKFKGTIWENLDEKNIYNQIDIEALSEQFAAGKSGTDEQQQSIDGNSFTLHRSLALRQANQITVIDSRRAQNCTIMLARLKMSHRDIRHTLLGMDERCKLSRDILEQMLKFVPLKEELNKMKETLTKKRKQHQSLALADRFLWEMGQVPRYEQRLKCLCTIRSFQDRCSEIRPGILAISRASHTLCNSKRLIQFLALILAVGNILNEGKRLGNCYGFTISSIDQIPSVRSTIRPDRNLLHFLVEIIEHNWPDLFNLKREMNSVLEASKVDRQQIEKELFQLEKSIFELNEELNYYQKKFEESNNLEEGKEEEEKIVLEIPEEPFPQQKGGEGGGGEGGKLIQRSKQPDRFVVVVKTFLEEAKKQMTQLREELTEMRQKLSDCVHLFGVSIDSKRSNSEIILPHSDQFFGPFARCFSGLADCHRTVRTEREEIEAKKRQFQLKTLFNQRRKESGRISRDSSHLSVARVYKNGGKVGKADRDFEAIVNMLQTGELFSEELSRLRTSVRIKGPKTTTTIVTISK</sequence>
<reference evidence="1" key="1">
    <citation type="submission" date="2023-11" db="EMBL/GenBank/DDBJ databases">
        <authorList>
            <person name="Poullet M."/>
        </authorList>
    </citation>
    <scope>NUCLEOTIDE SEQUENCE</scope>
    <source>
        <strain evidence="1">E1834</strain>
    </source>
</reference>
<protein>
    <submittedName>
        <fullName evidence="1">Uncharacterized protein</fullName>
    </submittedName>
</protein>
<keyword evidence="2" id="KW-1185">Reference proteome</keyword>
<evidence type="ECO:0000313" key="1">
    <source>
        <dbReference type="EMBL" id="CAK5022700.1"/>
    </source>
</evidence>
<proteinExistence type="predicted"/>
<gene>
    <name evidence="1" type="ORF">MENTE1834_LOCUS4981</name>
</gene>
<organism evidence="1 2">
    <name type="scientific">Meloidogyne enterolobii</name>
    <name type="common">Root-knot nematode worm</name>
    <name type="synonym">Meloidogyne mayaguensis</name>
    <dbReference type="NCBI Taxonomy" id="390850"/>
    <lineage>
        <taxon>Eukaryota</taxon>
        <taxon>Metazoa</taxon>
        <taxon>Ecdysozoa</taxon>
        <taxon>Nematoda</taxon>
        <taxon>Chromadorea</taxon>
        <taxon>Rhabditida</taxon>
        <taxon>Tylenchina</taxon>
        <taxon>Tylenchomorpha</taxon>
        <taxon>Tylenchoidea</taxon>
        <taxon>Meloidogynidae</taxon>
        <taxon>Meloidogyninae</taxon>
        <taxon>Meloidogyne</taxon>
    </lineage>
</organism>